<feature type="transmembrane region" description="Helical" evidence="12">
    <location>
        <begin position="249"/>
        <end position="269"/>
    </location>
</feature>
<evidence type="ECO:0000256" key="9">
    <source>
        <dbReference type="ARBA" id="ARBA00022989"/>
    </source>
</evidence>
<dbReference type="GO" id="GO:0006457">
    <property type="term" value="P:protein folding"/>
    <property type="evidence" value="ECO:0007669"/>
    <property type="project" value="TreeGrafter"/>
</dbReference>
<comment type="similarity">
    <text evidence="3">Belongs to the CHS7 family.</text>
</comment>
<accession>A0A1X2HV33</accession>
<feature type="transmembrane region" description="Helical" evidence="12">
    <location>
        <begin position="91"/>
        <end position="113"/>
    </location>
</feature>
<sequence length="309" mass="35099">MGLSFTFHLFKFDGVCQTVALTLCPLIGKYDGIEPLCYSRNVEFAGMLIFQPATFIINIVALVMTSIMIYHVKTKYTAIGRKEITMFFEMYLMTLVLEMLLESSIIPTASILYPYFTAAHLGLISATLWCLLLNGFVGFQFAEDGTPISLWSIRISSFVVFLTMGFIAMATFSNLGPFNYESPMVMWIIYFFVNGAMVVIYAISQIILVVYTLDDQWPLGGIIFGALFFGIGQIMMYIFSVTICDQSKHFLDGLFFGSGCNLLAVMMIYKYWDSITKEDLEFALDSRRQYWQAVTHLSEEDEKQAFGYP</sequence>
<dbReference type="GO" id="GO:0071555">
    <property type="term" value="P:cell wall organization"/>
    <property type="evidence" value="ECO:0007669"/>
    <property type="project" value="UniProtKB-KW"/>
</dbReference>
<dbReference type="PANTHER" id="PTHR35329:SF2">
    <property type="entry name" value="CHITIN SYNTHASE EXPORT CHAPERONE"/>
    <property type="match status" value="1"/>
</dbReference>
<feature type="transmembrane region" description="Helical" evidence="12">
    <location>
        <begin position="119"/>
        <end position="139"/>
    </location>
</feature>
<keyword evidence="8" id="KW-0653">Protein transport</keyword>
<keyword evidence="7" id="KW-0256">Endoplasmic reticulum</keyword>
<comment type="subcellular location">
    <subcellularLocation>
        <location evidence="1">Endomembrane system</location>
        <topology evidence="1">Multi-pass membrane protein</topology>
    </subcellularLocation>
    <subcellularLocation>
        <location evidence="2">Endoplasmic reticulum membrane</location>
    </subcellularLocation>
</comment>
<keyword evidence="11" id="KW-0961">Cell wall biogenesis/degradation</keyword>
<proteinExistence type="inferred from homology"/>
<dbReference type="GO" id="GO:0015031">
    <property type="term" value="P:protein transport"/>
    <property type="evidence" value="ECO:0007669"/>
    <property type="project" value="UniProtKB-KW"/>
</dbReference>
<keyword evidence="6 12" id="KW-0812">Transmembrane</keyword>
<keyword evidence="10 12" id="KW-0472">Membrane</keyword>
<dbReference type="InterPro" id="IPR022057">
    <property type="entry name" value="Chs7"/>
</dbReference>
<feature type="transmembrane region" description="Helical" evidence="12">
    <location>
        <begin position="151"/>
        <end position="172"/>
    </location>
</feature>
<reference evidence="13 14" key="1">
    <citation type="submission" date="2016-07" db="EMBL/GenBank/DDBJ databases">
        <title>Pervasive Adenine N6-methylation of Active Genes in Fungi.</title>
        <authorList>
            <consortium name="DOE Joint Genome Institute"/>
            <person name="Mondo S.J."/>
            <person name="Dannebaum R.O."/>
            <person name="Kuo R.C."/>
            <person name="Labutti K."/>
            <person name="Haridas S."/>
            <person name="Kuo A."/>
            <person name="Salamov A."/>
            <person name="Ahrendt S.R."/>
            <person name="Lipzen A."/>
            <person name="Sullivan W."/>
            <person name="Andreopoulos W.B."/>
            <person name="Clum A."/>
            <person name="Lindquist E."/>
            <person name="Daum C."/>
            <person name="Ramamoorthy G.K."/>
            <person name="Gryganskyi A."/>
            <person name="Culley D."/>
            <person name="Magnuson J.K."/>
            <person name="James T.Y."/>
            <person name="O'Malley M.A."/>
            <person name="Stajich J.E."/>
            <person name="Spatafora J.W."/>
            <person name="Visel A."/>
            <person name="Grigoriev I.V."/>
        </authorList>
    </citation>
    <scope>NUCLEOTIDE SEQUENCE [LARGE SCALE GENOMIC DNA]</scope>
    <source>
        <strain evidence="13 14">NRRL 2496</strain>
    </source>
</reference>
<keyword evidence="14" id="KW-1185">Reference proteome</keyword>
<dbReference type="PANTHER" id="PTHR35329">
    <property type="entry name" value="CHITIN SYNTHASE EXPORT CHAPERONE"/>
    <property type="match status" value="1"/>
</dbReference>
<feature type="transmembrane region" description="Helical" evidence="12">
    <location>
        <begin position="222"/>
        <end position="243"/>
    </location>
</feature>
<name>A0A1X2HV33_SYNRA</name>
<dbReference type="OMA" id="YTLDDRW"/>
<evidence type="ECO:0000256" key="4">
    <source>
        <dbReference type="ARBA" id="ARBA00018354"/>
    </source>
</evidence>
<dbReference type="Pfam" id="PF12271">
    <property type="entry name" value="Chs7"/>
    <property type="match status" value="1"/>
</dbReference>
<evidence type="ECO:0000256" key="1">
    <source>
        <dbReference type="ARBA" id="ARBA00004127"/>
    </source>
</evidence>
<dbReference type="STRING" id="13706.A0A1X2HV33"/>
<evidence type="ECO:0000313" key="13">
    <source>
        <dbReference type="EMBL" id="ORZ03450.1"/>
    </source>
</evidence>
<evidence type="ECO:0000256" key="12">
    <source>
        <dbReference type="SAM" id="Phobius"/>
    </source>
</evidence>
<dbReference type="AlphaFoldDB" id="A0A1X2HV33"/>
<evidence type="ECO:0000256" key="11">
    <source>
        <dbReference type="ARBA" id="ARBA00023316"/>
    </source>
</evidence>
<keyword evidence="9 12" id="KW-1133">Transmembrane helix</keyword>
<evidence type="ECO:0000256" key="2">
    <source>
        <dbReference type="ARBA" id="ARBA00004586"/>
    </source>
</evidence>
<dbReference type="GO" id="GO:0005789">
    <property type="term" value="C:endoplasmic reticulum membrane"/>
    <property type="evidence" value="ECO:0007669"/>
    <property type="project" value="UniProtKB-SubCell"/>
</dbReference>
<organism evidence="13 14">
    <name type="scientific">Syncephalastrum racemosum</name>
    <name type="common">Filamentous fungus</name>
    <dbReference type="NCBI Taxonomy" id="13706"/>
    <lineage>
        <taxon>Eukaryota</taxon>
        <taxon>Fungi</taxon>
        <taxon>Fungi incertae sedis</taxon>
        <taxon>Mucoromycota</taxon>
        <taxon>Mucoromycotina</taxon>
        <taxon>Mucoromycetes</taxon>
        <taxon>Mucorales</taxon>
        <taxon>Syncephalastraceae</taxon>
        <taxon>Syncephalastrum</taxon>
    </lineage>
</organism>
<dbReference type="OrthoDB" id="2189463at2759"/>
<evidence type="ECO:0000256" key="8">
    <source>
        <dbReference type="ARBA" id="ARBA00022927"/>
    </source>
</evidence>
<protein>
    <recommendedName>
        <fullName evidence="4">Chitin synthase export chaperone</fullName>
    </recommendedName>
</protein>
<comment type="caution">
    <text evidence="13">The sequence shown here is derived from an EMBL/GenBank/DDBJ whole genome shotgun (WGS) entry which is preliminary data.</text>
</comment>
<keyword evidence="5" id="KW-0813">Transport</keyword>
<dbReference type="InParanoid" id="A0A1X2HV33"/>
<feature type="transmembrane region" description="Helical" evidence="12">
    <location>
        <begin position="48"/>
        <end position="70"/>
    </location>
</feature>
<evidence type="ECO:0000256" key="5">
    <source>
        <dbReference type="ARBA" id="ARBA00022448"/>
    </source>
</evidence>
<dbReference type="GO" id="GO:0051082">
    <property type="term" value="F:unfolded protein binding"/>
    <property type="evidence" value="ECO:0007669"/>
    <property type="project" value="TreeGrafter"/>
</dbReference>
<evidence type="ECO:0000313" key="14">
    <source>
        <dbReference type="Proteomes" id="UP000242180"/>
    </source>
</evidence>
<gene>
    <name evidence="13" type="ORF">BCR43DRAFT_535947</name>
</gene>
<evidence type="ECO:0000256" key="7">
    <source>
        <dbReference type="ARBA" id="ARBA00022824"/>
    </source>
</evidence>
<dbReference type="Proteomes" id="UP000242180">
    <property type="component" value="Unassembled WGS sequence"/>
</dbReference>
<dbReference type="EMBL" id="MCGN01000001">
    <property type="protein sequence ID" value="ORZ03450.1"/>
    <property type="molecule type" value="Genomic_DNA"/>
</dbReference>
<feature type="transmembrane region" description="Helical" evidence="12">
    <location>
        <begin position="184"/>
        <end position="210"/>
    </location>
</feature>
<evidence type="ECO:0000256" key="6">
    <source>
        <dbReference type="ARBA" id="ARBA00022692"/>
    </source>
</evidence>
<evidence type="ECO:0000256" key="10">
    <source>
        <dbReference type="ARBA" id="ARBA00023136"/>
    </source>
</evidence>
<evidence type="ECO:0000256" key="3">
    <source>
        <dbReference type="ARBA" id="ARBA00009274"/>
    </source>
</evidence>